<name>A0A853D9S9_9MICO</name>
<feature type="transmembrane region" description="Helical" evidence="11">
    <location>
        <begin position="21"/>
        <end position="38"/>
    </location>
</feature>
<dbReference type="PANTHER" id="PTHR45569">
    <property type="entry name" value="SENSOR PROTEIN KDPD"/>
    <property type="match status" value="1"/>
</dbReference>
<gene>
    <name evidence="13" type="ORF">HNR15_000310</name>
</gene>
<comment type="caution">
    <text evidence="13">The sequence shown here is derived from an EMBL/GenBank/DDBJ whole genome shotgun (WGS) entry which is preliminary data.</text>
</comment>
<evidence type="ECO:0000256" key="5">
    <source>
        <dbReference type="ARBA" id="ARBA00022741"/>
    </source>
</evidence>
<keyword evidence="3" id="KW-0808">Transferase</keyword>
<organism evidence="13 14">
    <name type="scientific">Allobranchiibius huperziae</name>
    <dbReference type="NCBI Taxonomy" id="1874116"/>
    <lineage>
        <taxon>Bacteria</taxon>
        <taxon>Bacillati</taxon>
        <taxon>Actinomycetota</taxon>
        <taxon>Actinomycetes</taxon>
        <taxon>Micrococcales</taxon>
        <taxon>Dermacoccaceae</taxon>
        <taxon>Allobranchiibius</taxon>
    </lineage>
</organism>
<reference evidence="13 14" key="1">
    <citation type="submission" date="2020-07" db="EMBL/GenBank/DDBJ databases">
        <title>Sequencing the genomes of 1000 actinobacteria strains.</title>
        <authorList>
            <person name="Klenk H.-P."/>
        </authorList>
    </citation>
    <scope>NUCLEOTIDE SEQUENCE [LARGE SCALE GENOMIC DNA]</scope>
    <source>
        <strain evidence="13 14">DSM 29531</strain>
    </source>
</reference>
<keyword evidence="4 11" id="KW-0812">Transmembrane</keyword>
<proteinExistence type="predicted"/>
<evidence type="ECO:0000256" key="8">
    <source>
        <dbReference type="ARBA" id="ARBA00022989"/>
    </source>
</evidence>
<protein>
    <submittedName>
        <fullName evidence="13">K+-sensing histidine kinase KdpD</fullName>
    </submittedName>
</protein>
<evidence type="ECO:0000256" key="10">
    <source>
        <dbReference type="ARBA" id="ARBA00023136"/>
    </source>
</evidence>
<keyword evidence="6 13" id="KW-0418">Kinase</keyword>
<dbReference type="GO" id="GO:0000155">
    <property type="term" value="F:phosphorelay sensor kinase activity"/>
    <property type="evidence" value="ECO:0007669"/>
    <property type="project" value="TreeGrafter"/>
</dbReference>
<dbReference type="AlphaFoldDB" id="A0A853D9S9"/>
<keyword evidence="14" id="KW-1185">Reference proteome</keyword>
<dbReference type="Pfam" id="PF13493">
    <property type="entry name" value="DUF4118"/>
    <property type="match status" value="1"/>
</dbReference>
<evidence type="ECO:0000256" key="1">
    <source>
        <dbReference type="ARBA" id="ARBA00004141"/>
    </source>
</evidence>
<dbReference type="GO" id="GO:0005524">
    <property type="term" value="F:ATP binding"/>
    <property type="evidence" value="ECO:0007669"/>
    <property type="project" value="UniProtKB-KW"/>
</dbReference>
<evidence type="ECO:0000256" key="7">
    <source>
        <dbReference type="ARBA" id="ARBA00022840"/>
    </source>
</evidence>
<dbReference type="PANTHER" id="PTHR45569:SF1">
    <property type="entry name" value="SENSOR PROTEIN KDPD"/>
    <property type="match status" value="1"/>
</dbReference>
<dbReference type="EMBL" id="JACCFW010000001">
    <property type="protein sequence ID" value="NYJ73347.1"/>
    <property type="molecule type" value="Genomic_DNA"/>
</dbReference>
<evidence type="ECO:0000256" key="9">
    <source>
        <dbReference type="ARBA" id="ARBA00023012"/>
    </source>
</evidence>
<keyword evidence="8 11" id="KW-1133">Transmembrane helix</keyword>
<accession>A0A853D9S9</accession>
<keyword evidence="9" id="KW-0902">Two-component regulatory system</keyword>
<dbReference type="Proteomes" id="UP000571817">
    <property type="component" value="Unassembled WGS sequence"/>
</dbReference>
<evidence type="ECO:0000313" key="14">
    <source>
        <dbReference type="Proteomes" id="UP000571817"/>
    </source>
</evidence>
<evidence type="ECO:0000256" key="6">
    <source>
        <dbReference type="ARBA" id="ARBA00022777"/>
    </source>
</evidence>
<evidence type="ECO:0000256" key="2">
    <source>
        <dbReference type="ARBA" id="ARBA00022553"/>
    </source>
</evidence>
<evidence type="ECO:0000256" key="3">
    <source>
        <dbReference type="ARBA" id="ARBA00022679"/>
    </source>
</evidence>
<feature type="transmembrane region" description="Helical" evidence="11">
    <location>
        <begin position="67"/>
        <end position="85"/>
    </location>
</feature>
<dbReference type="Gene3D" id="1.20.120.620">
    <property type="entry name" value="Backbone structure of the membrane domain of e. Coli histidine kinase receptor kdpd"/>
    <property type="match status" value="1"/>
</dbReference>
<feature type="transmembrane region" description="Helical" evidence="11">
    <location>
        <begin position="97"/>
        <end position="119"/>
    </location>
</feature>
<dbReference type="GO" id="GO:0005886">
    <property type="term" value="C:plasma membrane"/>
    <property type="evidence" value="ECO:0007669"/>
    <property type="project" value="TreeGrafter"/>
</dbReference>
<dbReference type="InterPro" id="IPR038318">
    <property type="entry name" value="KdpD_sf"/>
</dbReference>
<dbReference type="InterPro" id="IPR052023">
    <property type="entry name" value="Histidine_kinase_KdpD"/>
</dbReference>
<keyword evidence="5" id="KW-0547">Nucleotide-binding</keyword>
<evidence type="ECO:0000313" key="13">
    <source>
        <dbReference type="EMBL" id="NYJ73347.1"/>
    </source>
</evidence>
<dbReference type="InterPro" id="IPR025201">
    <property type="entry name" value="KdpD_TM"/>
</dbReference>
<sequence>MTGRMRFEPSAWAQAGWWTTAVRVGAAIGPLVICALLATDRRDITPVIAVLVLVLWVVAAAATADRLAALIAAVSGGVWFDFFLARPYHQFAIADTAHVVATVLLVLIGIAVAELALWGHRQQAGAARRSGYLDGLLASAAAIREGSAPTRAVTEIAAQQIADTLDVERSTFVDGPIRDAPIAVLEQDGTVVRGGRRVDVTRIGLPTDEYIAIPVQRGQAVLGYFRVSSATHVRHPSSEQCRVAVLLADQVAGAFGTASSASSVSTD</sequence>
<evidence type="ECO:0000259" key="12">
    <source>
        <dbReference type="Pfam" id="PF13493"/>
    </source>
</evidence>
<evidence type="ECO:0000256" key="11">
    <source>
        <dbReference type="SAM" id="Phobius"/>
    </source>
</evidence>
<dbReference type="SUPFAM" id="SSF55781">
    <property type="entry name" value="GAF domain-like"/>
    <property type="match status" value="1"/>
</dbReference>
<comment type="subcellular location">
    <subcellularLocation>
        <location evidence="1">Membrane</location>
        <topology evidence="1">Multi-pass membrane protein</topology>
    </subcellularLocation>
</comment>
<feature type="domain" description="Sensor protein KdpD transmembrane" evidence="12">
    <location>
        <begin position="29"/>
        <end position="129"/>
    </location>
</feature>
<keyword evidence="10 11" id="KW-0472">Membrane</keyword>
<dbReference type="RefSeq" id="WP_179478547.1">
    <property type="nucleotide sequence ID" value="NZ_JACCFW010000001.1"/>
</dbReference>
<feature type="transmembrane region" description="Helical" evidence="11">
    <location>
        <begin position="44"/>
        <end position="62"/>
    </location>
</feature>
<keyword evidence="2" id="KW-0597">Phosphoprotein</keyword>
<evidence type="ECO:0000256" key="4">
    <source>
        <dbReference type="ARBA" id="ARBA00022692"/>
    </source>
</evidence>
<keyword evidence="7" id="KW-0067">ATP-binding</keyword>